<dbReference type="PROSITE" id="PS00092">
    <property type="entry name" value="N6_MTASE"/>
    <property type="match status" value="1"/>
</dbReference>
<protein>
    <recommendedName>
        <fullName evidence="5">DNA methyltransferase</fullName>
    </recommendedName>
</protein>
<dbReference type="SUPFAM" id="SSF53335">
    <property type="entry name" value="S-adenosyl-L-methionine-dependent methyltransferases"/>
    <property type="match status" value="1"/>
</dbReference>
<evidence type="ECO:0000256" key="3">
    <source>
        <dbReference type="ARBA" id="ARBA00022691"/>
    </source>
</evidence>
<comment type="caution">
    <text evidence="4">The sequence shown here is derived from an EMBL/GenBank/DDBJ whole genome shotgun (WGS) entry which is preliminary data.</text>
</comment>
<reference evidence="4" key="1">
    <citation type="journal article" date="2015" name="Nature">
        <title>Complex archaea that bridge the gap between prokaryotes and eukaryotes.</title>
        <authorList>
            <person name="Spang A."/>
            <person name="Saw J.H."/>
            <person name="Jorgensen S.L."/>
            <person name="Zaremba-Niedzwiedzka K."/>
            <person name="Martijn J."/>
            <person name="Lind A.E."/>
            <person name="van Eijk R."/>
            <person name="Schleper C."/>
            <person name="Guy L."/>
            <person name="Ettema T.J."/>
        </authorList>
    </citation>
    <scope>NUCLEOTIDE SEQUENCE</scope>
</reference>
<dbReference type="PANTHER" id="PTHR12829">
    <property type="entry name" value="N6-ADENOSINE-METHYLTRANSFERASE"/>
    <property type="match status" value="1"/>
</dbReference>
<organism evidence="4">
    <name type="scientific">marine sediment metagenome</name>
    <dbReference type="NCBI Taxonomy" id="412755"/>
    <lineage>
        <taxon>unclassified sequences</taxon>
        <taxon>metagenomes</taxon>
        <taxon>ecological metagenomes</taxon>
    </lineage>
</organism>
<evidence type="ECO:0000256" key="1">
    <source>
        <dbReference type="ARBA" id="ARBA00022603"/>
    </source>
</evidence>
<dbReference type="Pfam" id="PF05063">
    <property type="entry name" value="MT-A70"/>
    <property type="match status" value="1"/>
</dbReference>
<dbReference type="InterPro" id="IPR002052">
    <property type="entry name" value="DNA_methylase_N6_adenine_CS"/>
</dbReference>
<dbReference type="Gene3D" id="3.40.50.150">
    <property type="entry name" value="Vaccinia Virus protein VP39"/>
    <property type="match status" value="1"/>
</dbReference>
<evidence type="ECO:0008006" key="5">
    <source>
        <dbReference type="Google" id="ProtNLM"/>
    </source>
</evidence>
<dbReference type="EMBL" id="LAZR01040883">
    <property type="protein sequence ID" value="KKL13368.1"/>
    <property type="molecule type" value="Genomic_DNA"/>
</dbReference>
<sequence length="184" mass="21409">DKKGPSNISRETPELPNGKYNLIYADPPWRYEFSETDSRKVENHYPTMELEDILELPVSDIAADDCVLFMWATSPKLTDAVSVIEAWGFKYRTSAIWVKPQLGMGYYFRQQHELFLVAIKGSPGVPEPAFRVRSVMEFPRTKYSLKPKKYYEIIEQMYPDSKRIELFCREPRKGWSAWGNQVAA</sequence>
<dbReference type="PANTHER" id="PTHR12829:SF7">
    <property type="entry name" value="N6-ADENOSINE-METHYLTRANSFERASE CATALYTIC SUBUNIT"/>
    <property type="match status" value="1"/>
</dbReference>
<dbReference type="GO" id="GO:0001734">
    <property type="term" value="F:mRNA m(6)A methyltransferase activity"/>
    <property type="evidence" value="ECO:0007669"/>
    <property type="project" value="UniProtKB-ARBA"/>
</dbReference>
<proteinExistence type="predicted"/>
<keyword evidence="1" id="KW-0489">Methyltransferase</keyword>
<evidence type="ECO:0000256" key="2">
    <source>
        <dbReference type="ARBA" id="ARBA00022679"/>
    </source>
</evidence>
<keyword evidence="3" id="KW-0949">S-adenosyl-L-methionine</keyword>
<dbReference type="GO" id="GO:0032259">
    <property type="term" value="P:methylation"/>
    <property type="evidence" value="ECO:0007669"/>
    <property type="project" value="UniProtKB-KW"/>
</dbReference>
<dbReference type="AlphaFoldDB" id="A0A0F9DN63"/>
<dbReference type="InterPro" id="IPR029063">
    <property type="entry name" value="SAM-dependent_MTases_sf"/>
</dbReference>
<gene>
    <name evidence="4" type="ORF">LCGC14_2526480</name>
</gene>
<keyword evidence="2" id="KW-0808">Transferase</keyword>
<accession>A0A0F9DN63</accession>
<dbReference type="PROSITE" id="PS51143">
    <property type="entry name" value="MT_A70"/>
    <property type="match status" value="1"/>
</dbReference>
<dbReference type="InterPro" id="IPR007757">
    <property type="entry name" value="MT-A70-like"/>
</dbReference>
<dbReference type="GO" id="GO:0003676">
    <property type="term" value="F:nucleic acid binding"/>
    <property type="evidence" value="ECO:0007669"/>
    <property type="project" value="InterPro"/>
</dbReference>
<evidence type="ECO:0000313" key="4">
    <source>
        <dbReference type="EMBL" id="KKL13368.1"/>
    </source>
</evidence>
<feature type="non-terminal residue" evidence="4">
    <location>
        <position position="1"/>
    </location>
</feature>
<name>A0A0F9DN63_9ZZZZ</name>